<organism evidence="3 4">
    <name type="scientific">Streptomyces cinereospinus</name>
    <dbReference type="NCBI Taxonomy" id="285561"/>
    <lineage>
        <taxon>Bacteria</taxon>
        <taxon>Bacillati</taxon>
        <taxon>Actinomycetota</taxon>
        <taxon>Actinomycetes</taxon>
        <taxon>Kitasatosporales</taxon>
        <taxon>Streptomycetaceae</taxon>
        <taxon>Streptomyces</taxon>
    </lineage>
</organism>
<feature type="region of interest" description="Disordered" evidence="1">
    <location>
        <begin position="487"/>
        <end position="512"/>
    </location>
</feature>
<gene>
    <name evidence="3" type="ORF">ACFF45_02575</name>
</gene>
<keyword evidence="4" id="KW-1185">Reference proteome</keyword>
<name>A0ABV5MUK8_9ACTN</name>
<comment type="caution">
    <text evidence="3">The sequence shown here is derived from an EMBL/GenBank/DDBJ whole genome shotgun (WGS) entry which is preliminary data.</text>
</comment>
<dbReference type="EMBL" id="JBHMCY010000003">
    <property type="protein sequence ID" value="MFB9461642.1"/>
    <property type="molecule type" value="Genomic_DNA"/>
</dbReference>
<protein>
    <submittedName>
        <fullName evidence="3">Fibronectin type III domain-containing protein</fullName>
    </submittedName>
</protein>
<dbReference type="Proteomes" id="UP001589709">
    <property type="component" value="Unassembled WGS sequence"/>
</dbReference>
<dbReference type="Gene3D" id="2.60.40.10">
    <property type="entry name" value="Immunoglobulins"/>
    <property type="match status" value="1"/>
</dbReference>
<dbReference type="RefSeq" id="WP_381341260.1">
    <property type="nucleotide sequence ID" value="NZ_JBHMCY010000003.1"/>
</dbReference>
<sequence>MRLRKRTTRHATTVCAAVLLAAATLMTAPARAAGGDETLTADPSATWQTDGIVWTVEYARGVVYVGGTFDSVRPPGAQPGENEVARENFAAFDARSGALLPCAPSFAGGGDTVRALKASRDGAVLYAGGSFTTAAGTPVASAAALNTADCSLRSDFRPAMSSFVRAIETTDGAVYLGGDFMLADGKARARVAAFRPDGALLPFAADIDAPVRALKAAPEHGKLLVGGEFNEVNGAEQHALVALHPSTGATVTSYPGWLPRRSSVRSIARDDTHFYVGAEGRGTGIFDGRLAGRLSGGEMVWKDYCLGATQAVVVHGGVLYSGSHAHDCSRTPGGFPEHHDRQHFLANSAGDGRLLHWFPDTNGGTGEQNGPRALVMAEGTLWAGGEFTTVNDRPQQSLTRFAAGPDTGAPEDPPRLRAADSGPRRTTLTWRAAWDRDDAELTYLIYRDGVRVAARKQASTSWDRPDMTYADPVTPGSRHRYTIAVTDGENTSPQSAPVDVTAAAGPRSAQGL</sequence>
<dbReference type="InterPro" id="IPR036116">
    <property type="entry name" value="FN3_sf"/>
</dbReference>
<dbReference type="SUPFAM" id="SSF49265">
    <property type="entry name" value="Fibronectin type III"/>
    <property type="match status" value="1"/>
</dbReference>
<dbReference type="InterPro" id="IPR011047">
    <property type="entry name" value="Quinoprotein_ADH-like_sf"/>
</dbReference>
<evidence type="ECO:0000313" key="3">
    <source>
        <dbReference type="EMBL" id="MFB9461642.1"/>
    </source>
</evidence>
<evidence type="ECO:0000256" key="1">
    <source>
        <dbReference type="SAM" id="MobiDB-lite"/>
    </source>
</evidence>
<feature type="region of interest" description="Disordered" evidence="1">
    <location>
        <begin position="400"/>
        <end position="424"/>
    </location>
</feature>
<evidence type="ECO:0000313" key="4">
    <source>
        <dbReference type="Proteomes" id="UP001589709"/>
    </source>
</evidence>
<evidence type="ECO:0000256" key="2">
    <source>
        <dbReference type="SAM" id="SignalP"/>
    </source>
</evidence>
<feature type="chain" id="PRO_5045533417" evidence="2">
    <location>
        <begin position="33"/>
        <end position="512"/>
    </location>
</feature>
<reference evidence="3 4" key="1">
    <citation type="submission" date="2024-09" db="EMBL/GenBank/DDBJ databases">
        <authorList>
            <person name="Sun Q."/>
            <person name="Mori K."/>
        </authorList>
    </citation>
    <scope>NUCLEOTIDE SEQUENCE [LARGE SCALE GENOMIC DNA]</scope>
    <source>
        <strain evidence="3 4">JCM 6917</strain>
    </source>
</reference>
<feature type="signal peptide" evidence="2">
    <location>
        <begin position="1"/>
        <end position="32"/>
    </location>
</feature>
<dbReference type="SUPFAM" id="SSF50998">
    <property type="entry name" value="Quinoprotein alcohol dehydrogenase-like"/>
    <property type="match status" value="1"/>
</dbReference>
<proteinExistence type="predicted"/>
<accession>A0ABV5MUK8</accession>
<dbReference type="InterPro" id="IPR013783">
    <property type="entry name" value="Ig-like_fold"/>
</dbReference>
<keyword evidence="2" id="KW-0732">Signal</keyword>